<evidence type="ECO:0000256" key="2">
    <source>
        <dbReference type="ARBA" id="ARBA00022694"/>
    </source>
</evidence>
<evidence type="ECO:0000259" key="4">
    <source>
        <dbReference type="Pfam" id="PF10350"/>
    </source>
</evidence>
<proteinExistence type="inferred from homology"/>
<dbReference type="GO" id="GO:0005829">
    <property type="term" value="C:cytosol"/>
    <property type="evidence" value="ECO:0007669"/>
    <property type="project" value="TreeGrafter"/>
</dbReference>
<dbReference type="InterPro" id="IPR016024">
    <property type="entry name" value="ARM-type_fold"/>
</dbReference>
<dbReference type="InterPro" id="IPR051954">
    <property type="entry name" value="tRNA_methyltransferase_THADA"/>
</dbReference>
<dbReference type="Pfam" id="PF25151">
    <property type="entry name" value="TPR_Trm732_C"/>
    <property type="match status" value="1"/>
</dbReference>
<dbReference type="Pfam" id="PF10350">
    <property type="entry name" value="DUF2428"/>
    <property type="match status" value="2"/>
</dbReference>
<protein>
    <submittedName>
        <fullName evidence="6">Uncharacterized protein</fullName>
    </submittedName>
</protein>
<evidence type="ECO:0000313" key="6">
    <source>
        <dbReference type="EMBL" id="JAP40587.1"/>
    </source>
</evidence>
<sequence length="1947" mass="215552">MMLACPPPSSPQLALAHEIYSLLSREFGQSFERDYRAISEGQKIDIGALLREALTLCKSTANCILLLSKVYNFKGVPDILCAEIHYEAFEHLLAALEQLTWYTPKRNLLATHISSPEDLNLAQTNLCSQTLVTVLNLLDKNSTLITQEPRNRLAKTLELLFRENSTFNSLITNGVLLAQCLLRLDSVCTNAVLASSVSTNFGVLARKLMRNEFGQSGRMALLYGLISVSAEDEFITMAEQLMAAVFQFVKTRDPLQDLLIALSCQVWCNRLRKCARTDCIGSARLTLVKAAPVYDFIFLHQSDPVDALRNSIMITFEGLLEFHIATCKDCLQDFCASLTTVLRRIVSQPLWQRNTLLLLTRLFTAVFRCRPTISMESVHAWLLSSDFRFARVMNTEVFSTPSLRHTFSLACLLINCARDIVMAQAAGELYALIAGKLTSSDAVQKDHLDAWISALVFVSSQASVDGGLAFFRPFLDKVFNLTPKVAILILEKDSEEFSANGLSVLLHCYRFRLSKKGPRHSSDQFLIRHRDRLYLAYQSQDPLLRLEALGVVEMKLCSSTLKDFDILDLFADLVELSISTIPLNLRNRLAHSLHRVSARLVETVARASNGRPEKCTQPGELREKCEGFFMRLFDVFLRSLHADSVPDVLANSLACLRSLVETLSSCPASVNWLQPVSLLTRLTPSPGDRPVSDHLATVASKLFLGMWSRLTDNRENAMVTILSTKLLNATPTETIISLWTTTLSQLLCSPRPNVNVVAPHMLRLLLHASPPLSTPADYGLNPARLLTLPTPLRTFWTMHYLLDRLESQTEVAESSSTTLTGGKYSDGLLVVSVSGPFYALLGAFRSLLEVDRIVSQEGKPETSASVKLPLCCTEMRMPVEWLFQNPEETSLTLDRRNICDRFLALVPRIAALCAAVVFHTSPEGVLVAPNNFGEFVTLVADKAVAATSAGLTTPHQTTSDPKLKGSTTRSSTPLSSVDWDACVRRVMSEPEYLVVCCWRTVRELSAILGGSLIRCGWHLSRSRSEKASASQWLTVKRLQDIADFFISQLMRSRHPGAFELTASGFENFCDILLSLPKLEVEKWPERWLSIMVADLTGVEVPPPGVCPKPTSADSLESSVDSDTVLLRYLCDTSSRVYCATRRSAGLPFFVQTLLVVLQKTRKASNLLSTVISALLTAVNCHSESTIHKPDMLSSSATLSAAERRLHATNVLRFLVRDATVGPHLSDHLEEILKCAIQGLNSSLWMIRNSSLMLYSTMMERIFGVNRTRDCDSKKNRMSSSVFFAKFPGMRAFLLQSFEESLRGGRSPTIGRTKLFALLNLLTRFLPPVQSATSDGTIVHAFLPYVFACAGSADIRIRLLAARSLTCLLQPACLPTLALRILILVTTQLRRSSEARSMSHNRLHGLLLQLLEILRSEYWPKLGTADTALADDANNGILPHQNCSLLQEVDGQLNDLLLLLSADSTNATLCPLLRQTGFACLLAAHPKSRLEAPEILRVARCLLQPELLTPSSPASLDVAATGLLTLIFNLQEGSEYFRSALLSMLDTSSSTLELQRILLGCLLLSLLPTPVQGVGFIRRDRLLWYEEIIFTLDTLLAPAPAALSSLPQTSGGASRQVGTLIDQLSRILMRQGRPDTTTAYYASLALAVFAVSSGSELVHSDSLVRVVLSYSADREKALTPAILPSHLSPLLVLEAVQFCRHSRKDGDFSSCDNLFRRLAVHLDPCCRTETKTHTVALAAASNALLANADSILDCQSSELLALFFALLSLIVSDAEDEIRFLTARVLRNLLEACRFPVNLPRDPLPITILPHFIDFLLQHWSRSAVSSLLEWLHKAVVEMWIQSPEGSAVRLFVPESTGLSIGPADLSRQVRRALTEWTAAVPDKNRVEWLAPQIGSFVRRLRQHSSDYESVVSSDGRAAADIASDFEYFSDFLQCCSSQSWTDKRSLV</sequence>
<name>A0A0X3NSY4_SCHSO</name>
<dbReference type="SUPFAM" id="SSF48371">
    <property type="entry name" value="ARM repeat"/>
    <property type="match status" value="1"/>
</dbReference>
<dbReference type="InterPro" id="IPR019442">
    <property type="entry name" value="THADA/TRM732_DUF2428"/>
</dbReference>
<organism evidence="6">
    <name type="scientific">Schistocephalus solidus</name>
    <name type="common">Tapeworm</name>
    <dbReference type="NCBI Taxonomy" id="70667"/>
    <lineage>
        <taxon>Eukaryota</taxon>
        <taxon>Metazoa</taxon>
        <taxon>Spiralia</taxon>
        <taxon>Lophotrochozoa</taxon>
        <taxon>Platyhelminthes</taxon>
        <taxon>Cestoda</taxon>
        <taxon>Eucestoda</taxon>
        <taxon>Diphyllobothriidea</taxon>
        <taxon>Diphyllobothriidae</taxon>
        <taxon>Schistocephalus</taxon>
    </lineage>
</organism>
<feature type="domain" description="DUF2428" evidence="4">
    <location>
        <begin position="1125"/>
        <end position="1244"/>
    </location>
</feature>
<dbReference type="PANTHER" id="PTHR14387:SF0">
    <property type="entry name" value="DUF2428 DOMAIN-CONTAINING PROTEIN"/>
    <property type="match status" value="1"/>
</dbReference>
<evidence type="ECO:0000256" key="3">
    <source>
        <dbReference type="SAM" id="MobiDB-lite"/>
    </source>
</evidence>
<dbReference type="GO" id="GO:0030488">
    <property type="term" value="P:tRNA methylation"/>
    <property type="evidence" value="ECO:0007669"/>
    <property type="project" value="TreeGrafter"/>
</dbReference>
<dbReference type="PANTHER" id="PTHR14387">
    <property type="entry name" value="THADA/DEATH RECEPTOR INTERACTING PROTEIN"/>
    <property type="match status" value="1"/>
</dbReference>
<evidence type="ECO:0000256" key="1">
    <source>
        <dbReference type="ARBA" id="ARBA00010409"/>
    </source>
</evidence>
<dbReference type="InterPro" id="IPR056842">
    <property type="entry name" value="THADA-like_TPR_C"/>
</dbReference>
<reference evidence="6" key="1">
    <citation type="submission" date="2016-01" db="EMBL/GenBank/DDBJ databases">
        <title>Reference transcriptome for the parasite Schistocephalus solidus: insights into the molecular evolution of parasitism.</title>
        <authorList>
            <person name="Hebert F.O."/>
            <person name="Grambauer S."/>
            <person name="Barber I."/>
            <person name="Landry C.R."/>
            <person name="Aubin-Horth N."/>
        </authorList>
    </citation>
    <scope>NUCLEOTIDE SEQUENCE</scope>
</reference>
<feature type="region of interest" description="Disordered" evidence="3">
    <location>
        <begin position="950"/>
        <end position="970"/>
    </location>
</feature>
<keyword evidence="2" id="KW-0819">tRNA processing</keyword>
<comment type="similarity">
    <text evidence="1">Belongs to the THADA family.</text>
</comment>
<accession>A0A0X3NSY4</accession>
<feature type="domain" description="DUF2428" evidence="4">
    <location>
        <begin position="898"/>
        <end position="1093"/>
    </location>
</feature>
<feature type="domain" description="tRNA (32-2'-O)-methyltransferase regulator THADA-like C-terminal TPR repeats region" evidence="5">
    <location>
        <begin position="1247"/>
        <end position="1411"/>
    </location>
</feature>
<evidence type="ECO:0000259" key="5">
    <source>
        <dbReference type="Pfam" id="PF25151"/>
    </source>
</evidence>
<gene>
    <name evidence="6" type="ORF">TR125958</name>
</gene>
<dbReference type="EMBL" id="GEEE01022638">
    <property type="protein sequence ID" value="JAP40587.1"/>
    <property type="molecule type" value="Transcribed_RNA"/>
</dbReference>